<evidence type="ECO:0000313" key="2">
    <source>
        <dbReference type="EMBL" id="AKU15224.1"/>
    </source>
</evidence>
<feature type="domain" description="FAD-binding FR-type" evidence="1">
    <location>
        <begin position="16"/>
        <end position="127"/>
    </location>
</feature>
<dbReference type="SUPFAM" id="SSF63380">
    <property type="entry name" value="Riboflavin synthase domain-like"/>
    <property type="match status" value="1"/>
</dbReference>
<evidence type="ECO:0000313" key="3">
    <source>
        <dbReference type="Proteomes" id="UP000066480"/>
    </source>
</evidence>
<dbReference type="Proteomes" id="UP000066480">
    <property type="component" value="Chromosome"/>
</dbReference>
<dbReference type="Gene3D" id="2.40.30.10">
    <property type="entry name" value="Translation factors"/>
    <property type="match status" value="1"/>
</dbReference>
<protein>
    <recommendedName>
        <fullName evidence="1">FAD-binding FR-type domain-containing protein</fullName>
    </recommendedName>
</protein>
<dbReference type="GO" id="GO:0016491">
    <property type="term" value="F:oxidoreductase activity"/>
    <property type="evidence" value="ECO:0007669"/>
    <property type="project" value="InterPro"/>
</dbReference>
<dbReference type="InterPro" id="IPR017938">
    <property type="entry name" value="Riboflavin_synthase-like_b-brl"/>
</dbReference>
<dbReference type="PANTHER" id="PTHR30157:SF0">
    <property type="entry name" value="NADPH-DEPENDENT FERRIC-CHELATE REDUCTASE"/>
    <property type="match status" value="1"/>
</dbReference>
<dbReference type="InterPro" id="IPR007037">
    <property type="entry name" value="SIP_rossman_dom"/>
</dbReference>
<reference evidence="2 3" key="1">
    <citation type="submission" date="2015-03" db="EMBL/GenBank/DDBJ databases">
        <title>Luteipulveratus halotolerans sp. nov., a novel actinobacterium (Dermacoccaceae) from Sarawak, Malaysia.</title>
        <authorList>
            <person name="Juboi H."/>
            <person name="Basik A."/>
            <person name="Shamsul S.S."/>
            <person name="Arnold P."/>
            <person name="Schmitt E.K."/>
            <person name="Sanglier J.-J."/>
            <person name="Yeo T."/>
        </authorList>
    </citation>
    <scope>NUCLEOTIDE SEQUENCE [LARGE SCALE GENOMIC DNA]</scope>
    <source>
        <strain evidence="2 3">MN07-A0370</strain>
    </source>
</reference>
<gene>
    <name evidence="2" type="ORF">VV02_04015</name>
</gene>
<sequence>MAKKGWQGAMLKLYRGKDFTFTVVSSEQVTDHYLRVRLRGGGLLVEQEWYPTVWVRLWFDHPDNKIHQRAFTVIEADAESDEFTLEFALHDGISSRWAKAAQPGDEIEATLLATGSTSGKAETFALPEPLPAVALLAGDAASLPAVNSILGALGDVPAHVYLEWVHESDRDLPLHTRSIDQVTWVRRERDGEGMVEAVGKAFAGIGLPPEQFFCFAACDAKSTRSITKSFKEFGIPKDRMKTQGYWQP</sequence>
<keyword evidence="3" id="KW-1185">Reference proteome</keyword>
<dbReference type="RefSeq" id="WP_052590018.1">
    <property type="nucleotide sequence ID" value="NZ_CP011112.1"/>
</dbReference>
<dbReference type="EMBL" id="CP011112">
    <property type="protein sequence ID" value="AKU15224.1"/>
    <property type="molecule type" value="Genomic_DNA"/>
</dbReference>
<dbReference type="AlphaFoldDB" id="A0A0K1JEV0"/>
<dbReference type="InterPro" id="IPR039374">
    <property type="entry name" value="SIP_fam"/>
</dbReference>
<dbReference type="PROSITE" id="PS51384">
    <property type="entry name" value="FAD_FR"/>
    <property type="match status" value="1"/>
</dbReference>
<organism evidence="2 3">
    <name type="scientific">Luteipulveratus mongoliensis</name>
    <dbReference type="NCBI Taxonomy" id="571913"/>
    <lineage>
        <taxon>Bacteria</taxon>
        <taxon>Bacillati</taxon>
        <taxon>Actinomycetota</taxon>
        <taxon>Actinomycetes</taxon>
        <taxon>Micrococcales</taxon>
        <taxon>Dermacoccaceae</taxon>
        <taxon>Luteipulveratus</taxon>
    </lineage>
</organism>
<dbReference type="STRING" id="571913.VV02_04015"/>
<dbReference type="KEGG" id="lmoi:VV02_04015"/>
<dbReference type="PANTHER" id="PTHR30157">
    <property type="entry name" value="FERRIC REDUCTASE, NADPH-DEPENDENT"/>
    <property type="match status" value="1"/>
</dbReference>
<dbReference type="Pfam" id="PF04954">
    <property type="entry name" value="SIP"/>
    <property type="match status" value="1"/>
</dbReference>
<dbReference type="CDD" id="cd06193">
    <property type="entry name" value="siderophore_interacting"/>
    <property type="match status" value="1"/>
</dbReference>
<dbReference type="InterPro" id="IPR017927">
    <property type="entry name" value="FAD-bd_FR_type"/>
</dbReference>
<name>A0A0K1JEV0_9MICO</name>
<dbReference type="OrthoDB" id="9814826at2"/>
<evidence type="ECO:0000259" key="1">
    <source>
        <dbReference type="PROSITE" id="PS51384"/>
    </source>
</evidence>
<proteinExistence type="predicted"/>
<dbReference type="Pfam" id="PF08021">
    <property type="entry name" value="FAD_binding_9"/>
    <property type="match status" value="1"/>
</dbReference>
<dbReference type="InterPro" id="IPR039261">
    <property type="entry name" value="FNR_nucleotide-bd"/>
</dbReference>
<dbReference type="PATRIC" id="fig|571913.6.peg.822"/>
<dbReference type="InterPro" id="IPR013113">
    <property type="entry name" value="SIP_FAD-bd"/>
</dbReference>
<dbReference type="Gene3D" id="3.40.50.80">
    <property type="entry name" value="Nucleotide-binding domain of ferredoxin-NADP reductase (FNR) module"/>
    <property type="match status" value="1"/>
</dbReference>
<accession>A0A0K1JEV0</accession>